<proteinExistence type="inferred from homology"/>
<keyword evidence="7 13" id="KW-0863">Zinc-finger</keyword>
<name>A0A7K7G8E6_ERIRU</name>
<dbReference type="GO" id="GO:0061665">
    <property type="term" value="F:SUMO ligase activity"/>
    <property type="evidence" value="ECO:0007669"/>
    <property type="project" value="TreeGrafter"/>
</dbReference>
<sequence length="231" mass="26806">ISFEAIDSALSSLKNCQSFINSGMDVATHVALDLVESFNDEEDVNNMEKVMLEYATMDRELNHYIKAFEETINQVKREKPEDLPDLENLAQEKFLEMESKNSDSDLQRNEKYSYFKDQLKEMKKQCKSDFLKTINHGNDTIEQIDEDIAVTRSQTNFICPITQMTMKKPVRNKVCGHIYEEDAILEMIQTQKQKKKQVRCPKMGCSHVDVKRSDLVPDEILKRVLGSQKKQ</sequence>
<protein>
    <recommendedName>
        <fullName evidence="4">E3 SUMO-protein ligase NSE2</fullName>
    </recommendedName>
    <alternativeName>
        <fullName evidence="11">E3 SUMO-protein transferase NSE2</fullName>
    </alternativeName>
    <alternativeName>
        <fullName evidence="12">Non-structural maintenance of chromosomes element 2 homolog</fullName>
    </alternativeName>
</protein>
<dbReference type="InterPro" id="IPR004181">
    <property type="entry name" value="Znf_MIZ"/>
</dbReference>
<evidence type="ECO:0000256" key="1">
    <source>
        <dbReference type="ARBA" id="ARBA00004123"/>
    </source>
</evidence>
<dbReference type="EMBL" id="VZSK01000326">
    <property type="protein sequence ID" value="NWY65815.1"/>
    <property type="molecule type" value="Genomic_DNA"/>
</dbReference>
<evidence type="ECO:0000256" key="12">
    <source>
        <dbReference type="ARBA" id="ARBA00032533"/>
    </source>
</evidence>
<dbReference type="InterPro" id="IPR026846">
    <property type="entry name" value="Nse2(Mms21)"/>
</dbReference>
<dbReference type="PROSITE" id="PS51044">
    <property type="entry name" value="ZF_SP_RING"/>
    <property type="match status" value="1"/>
</dbReference>
<dbReference type="UniPathway" id="UPA00886"/>
<comment type="similarity">
    <text evidence="3">Belongs to the NSE2 family.</text>
</comment>
<evidence type="ECO:0000256" key="5">
    <source>
        <dbReference type="ARBA" id="ARBA00022679"/>
    </source>
</evidence>
<comment type="subcellular location">
    <subcellularLocation>
        <location evidence="1">Nucleus</location>
    </subcellularLocation>
</comment>
<reference evidence="15 16" key="1">
    <citation type="submission" date="2019-09" db="EMBL/GenBank/DDBJ databases">
        <title>Bird 10,000 Genomes (B10K) Project - Family phase.</title>
        <authorList>
            <person name="Zhang G."/>
        </authorList>
    </citation>
    <scope>NUCLEOTIDE SEQUENCE [LARGE SCALE GENOMIC DNA]</scope>
    <source>
        <strain evidence="15">OUT-0015</strain>
        <tissue evidence="15">Blood</tissue>
    </source>
</reference>
<dbReference type="Pfam" id="PF11789">
    <property type="entry name" value="zf-Nse"/>
    <property type="match status" value="1"/>
</dbReference>
<dbReference type="Proteomes" id="UP000529965">
    <property type="component" value="Unassembled WGS sequence"/>
</dbReference>
<dbReference type="Gene3D" id="3.30.40.10">
    <property type="entry name" value="Zinc/RING finger domain, C3HC4 (zinc finger)"/>
    <property type="match status" value="1"/>
</dbReference>
<dbReference type="PANTHER" id="PTHR21330:SF1">
    <property type="entry name" value="E3 SUMO-PROTEIN LIGASE NSE2"/>
    <property type="match status" value="1"/>
</dbReference>
<keyword evidence="10" id="KW-0539">Nucleus</keyword>
<evidence type="ECO:0000256" key="10">
    <source>
        <dbReference type="ARBA" id="ARBA00023242"/>
    </source>
</evidence>
<keyword evidence="6" id="KW-0479">Metal-binding</keyword>
<dbReference type="GO" id="GO:0016874">
    <property type="term" value="F:ligase activity"/>
    <property type="evidence" value="ECO:0007669"/>
    <property type="project" value="UniProtKB-KW"/>
</dbReference>
<evidence type="ECO:0000256" key="2">
    <source>
        <dbReference type="ARBA" id="ARBA00004718"/>
    </source>
</evidence>
<evidence type="ECO:0000259" key="14">
    <source>
        <dbReference type="PROSITE" id="PS51044"/>
    </source>
</evidence>
<feature type="non-terminal residue" evidence="15">
    <location>
        <position position="231"/>
    </location>
</feature>
<dbReference type="PANTHER" id="PTHR21330">
    <property type="entry name" value="E3 SUMO-PROTEIN LIGASE NSE2"/>
    <property type="match status" value="1"/>
</dbReference>
<dbReference type="GO" id="GO:0008270">
    <property type="term" value="F:zinc ion binding"/>
    <property type="evidence" value="ECO:0007669"/>
    <property type="project" value="UniProtKB-KW"/>
</dbReference>
<comment type="pathway">
    <text evidence="2">Protein modification; protein sumoylation.</text>
</comment>
<accession>A0A7K7G8E6</accession>
<keyword evidence="8" id="KW-0833">Ubl conjugation pathway</keyword>
<evidence type="ECO:0000256" key="11">
    <source>
        <dbReference type="ARBA" id="ARBA00031731"/>
    </source>
</evidence>
<feature type="domain" description="SP-RING-type" evidence="14">
    <location>
        <begin position="144"/>
        <end position="230"/>
    </location>
</feature>
<keyword evidence="5" id="KW-0808">Transferase</keyword>
<feature type="non-terminal residue" evidence="15">
    <location>
        <position position="1"/>
    </location>
</feature>
<evidence type="ECO:0000256" key="6">
    <source>
        <dbReference type="ARBA" id="ARBA00022723"/>
    </source>
</evidence>
<dbReference type="GO" id="GO:0000724">
    <property type="term" value="P:double-strand break repair via homologous recombination"/>
    <property type="evidence" value="ECO:0007669"/>
    <property type="project" value="InterPro"/>
</dbReference>
<evidence type="ECO:0000256" key="3">
    <source>
        <dbReference type="ARBA" id="ARBA00008212"/>
    </source>
</evidence>
<evidence type="ECO:0000256" key="4">
    <source>
        <dbReference type="ARBA" id="ARBA00020923"/>
    </source>
</evidence>
<evidence type="ECO:0000256" key="7">
    <source>
        <dbReference type="ARBA" id="ARBA00022771"/>
    </source>
</evidence>
<evidence type="ECO:0000313" key="15">
    <source>
        <dbReference type="EMBL" id="NWY65815.1"/>
    </source>
</evidence>
<evidence type="ECO:0000256" key="13">
    <source>
        <dbReference type="PROSITE-ProRule" id="PRU00452"/>
    </source>
</evidence>
<dbReference type="GO" id="GO:0030915">
    <property type="term" value="C:Smc5-Smc6 complex"/>
    <property type="evidence" value="ECO:0007669"/>
    <property type="project" value="InterPro"/>
</dbReference>
<dbReference type="InterPro" id="IPR013083">
    <property type="entry name" value="Znf_RING/FYVE/PHD"/>
</dbReference>
<keyword evidence="16" id="KW-1185">Reference proteome</keyword>
<gene>
    <name evidence="15" type="primary">Nsmce2</name>
    <name evidence="15" type="ORF">ERIRUB_R03757</name>
</gene>
<organism evidence="15 16">
    <name type="scientific">Erithacus rubecula</name>
    <name type="common">European robin</name>
    <dbReference type="NCBI Taxonomy" id="37610"/>
    <lineage>
        <taxon>Eukaryota</taxon>
        <taxon>Metazoa</taxon>
        <taxon>Chordata</taxon>
        <taxon>Craniata</taxon>
        <taxon>Vertebrata</taxon>
        <taxon>Euteleostomi</taxon>
        <taxon>Archelosauria</taxon>
        <taxon>Archosauria</taxon>
        <taxon>Dinosauria</taxon>
        <taxon>Saurischia</taxon>
        <taxon>Theropoda</taxon>
        <taxon>Coelurosauria</taxon>
        <taxon>Aves</taxon>
        <taxon>Neognathae</taxon>
        <taxon>Neoaves</taxon>
        <taxon>Telluraves</taxon>
        <taxon>Australaves</taxon>
        <taxon>Passeriformes</taxon>
        <taxon>Turdidae</taxon>
        <taxon>Erithacus</taxon>
    </lineage>
</organism>
<evidence type="ECO:0000256" key="9">
    <source>
        <dbReference type="ARBA" id="ARBA00022833"/>
    </source>
</evidence>
<dbReference type="GO" id="GO:0005634">
    <property type="term" value="C:nucleus"/>
    <property type="evidence" value="ECO:0007669"/>
    <property type="project" value="UniProtKB-SubCell"/>
</dbReference>
<evidence type="ECO:0000256" key="8">
    <source>
        <dbReference type="ARBA" id="ARBA00022786"/>
    </source>
</evidence>
<evidence type="ECO:0000313" key="16">
    <source>
        <dbReference type="Proteomes" id="UP000529965"/>
    </source>
</evidence>
<dbReference type="GO" id="GO:0016925">
    <property type="term" value="P:protein sumoylation"/>
    <property type="evidence" value="ECO:0007669"/>
    <property type="project" value="UniProtKB-UniPathway"/>
</dbReference>
<dbReference type="AlphaFoldDB" id="A0A7K7G8E6"/>
<comment type="caution">
    <text evidence="15">The sequence shown here is derived from an EMBL/GenBank/DDBJ whole genome shotgun (WGS) entry which is preliminary data.</text>
</comment>
<dbReference type="SUPFAM" id="SSF57850">
    <property type="entry name" value="RING/U-box"/>
    <property type="match status" value="1"/>
</dbReference>
<keyword evidence="9" id="KW-0862">Zinc</keyword>
<dbReference type="CDD" id="cd16651">
    <property type="entry name" value="SPL-RING_NSE2"/>
    <property type="match status" value="1"/>
</dbReference>
<keyword evidence="15" id="KW-0436">Ligase</keyword>